<dbReference type="EMBL" id="KJ567043">
    <property type="protein sequence ID" value="AID58864.1"/>
    <property type="molecule type" value="Genomic_DNA"/>
</dbReference>
<protein>
    <submittedName>
        <fullName evidence="1">Uncharacterized protein</fullName>
    </submittedName>
</protein>
<accession>A0A068F2E5</accession>
<reference evidence="1 2" key="1">
    <citation type="submission" date="2014-03" db="EMBL/GenBank/DDBJ databases">
        <authorList>
            <person name="Yoder B.A."/>
            <person name="Colicchio M.A."/>
            <person name="Schafer C.E."/>
            <person name="Abrahim M.R."/>
            <person name="Adkins N.L."/>
            <person name="Burke K.A."/>
            <person name="Churilla B.M."/>
            <person name="Cohen K.L."/>
            <person name="Fasoranti T.O."/>
            <person name="Genkil J.S."/>
            <person name="Kramer Z.J."/>
            <person name="Prout A.K."/>
            <person name="Schwarz A.G."/>
            <person name="Tish M."/>
            <person name="Vispute N."/>
            <person name="Wilkes K.E."/>
            <person name="Williams C.R."/>
            <person name="Xiao X."/>
            <person name="Yu V.J."/>
            <person name="Lapin J.S."/>
            <person name="Ott C.T."/>
            <person name="Walburn T.D."/>
            <person name="Bradley K.W."/>
            <person name="Clarke D.Q."/>
            <person name="Lewis M.F."/>
            <person name="Barker L.P."/>
            <person name="Bailey C."/>
            <person name="Asai D.J."/>
            <person name="Bowman C.A."/>
            <person name="Russell D.A."/>
            <person name="Pope W.H."/>
            <person name="Jacobs-Sera D."/>
            <person name="Hendrix R.W."/>
            <person name="Hatfull G.F."/>
        </authorList>
    </citation>
    <scope>NUCLEOTIDE SEQUENCE [LARGE SCALE GENOMIC DNA]</scope>
</reference>
<organism evidence="1 2">
    <name type="scientific">Mycobacterium phage Gaia</name>
    <dbReference type="NCBI Taxonomy" id="1486472"/>
    <lineage>
        <taxon>Viruses</taxon>
        <taxon>Duplodnaviria</taxon>
        <taxon>Heunggongvirae</taxon>
        <taxon>Uroviricota</taxon>
        <taxon>Caudoviricetes</taxon>
        <taxon>Gaiavirus</taxon>
        <taxon>Gaiavirus gaia</taxon>
    </lineage>
</organism>
<name>A0A068F2E5_9CAUD</name>
<proteinExistence type="predicted"/>
<evidence type="ECO:0000313" key="2">
    <source>
        <dbReference type="Proteomes" id="UP000027491"/>
    </source>
</evidence>
<gene>
    <name evidence="1" type="primary">44</name>
    <name evidence="1" type="ORF">PBI_GAIA_44</name>
</gene>
<sequence length="143" mass="16954">MYTEACFRVNVRSGPVTNWLDENINGEGWFQTPFDDHEFFTLPRWESVFIGGGAVYQESRKPVFRRKNPDNWSPPYHNELVIASSLKNYSSEVEAFTQWIEPHLDMHVGDFLGYELYEDSCDDEDLYREHPVLYFHKRQPVRA</sequence>
<dbReference type="Proteomes" id="UP000027491">
    <property type="component" value="Segment"/>
</dbReference>
<dbReference type="OrthoDB" id="11378at10239"/>
<dbReference type="RefSeq" id="YP_009124787.1">
    <property type="nucleotide sequence ID" value="NC_026590.1"/>
</dbReference>
<keyword evidence="2" id="KW-1185">Reference proteome</keyword>
<evidence type="ECO:0000313" key="1">
    <source>
        <dbReference type="EMBL" id="AID58864.1"/>
    </source>
</evidence>
<dbReference type="GeneID" id="23679550"/>
<dbReference type="KEGG" id="vg:23679550"/>